<keyword evidence="1" id="KW-0949">S-adenosyl-L-methionine</keyword>
<dbReference type="GO" id="GO:0036307">
    <property type="term" value="F:23S rRNA (adenine(2030)-N(6))-methyltransferase activity"/>
    <property type="evidence" value="ECO:0007669"/>
    <property type="project" value="UniProtKB-UniRule"/>
</dbReference>
<dbReference type="GO" id="GO:0070475">
    <property type="term" value="P:rRNA base methylation"/>
    <property type="evidence" value="ECO:0007669"/>
    <property type="project" value="UniProtKB-UniRule"/>
</dbReference>
<comment type="similarity">
    <text evidence="1">Belongs to the RlmJ family.</text>
</comment>
<dbReference type="Gene3D" id="3.40.50.150">
    <property type="entry name" value="Vaccinia Virus protein VP39"/>
    <property type="match status" value="1"/>
</dbReference>
<keyword evidence="1 2" id="KW-0808">Transferase</keyword>
<dbReference type="Pfam" id="PF04378">
    <property type="entry name" value="RsmJ"/>
    <property type="match status" value="1"/>
</dbReference>
<dbReference type="OrthoDB" id="9791274at2"/>
<dbReference type="STRING" id="490188.SAMN04488068_0340"/>
<dbReference type="EMBL" id="FQWZ01000001">
    <property type="protein sequence ID" value="SHG47262.1"/>
    <property type="molecule type" value="Genomic_DNA"/>
</dbReference>
<reference evidence="2 3" key="1">
    <citation type="submission" date="2016-11" db="EMBL/GenBank/DDBJ databases">
        <authorList>
            <person name="Jaros S."/>
            <person name="Januszkiewicz K."/>
            <person name="Wedrychowicz H."/>
        </authorList>
    </citation>
    <scope>NUCLEOTIDE SEQUENCE [LARGE SCALE GENOMIC DNA]</scope>
    <source>
        <strain evidence="2 3">CGMCC 1.7049</strain>
    </source>
</reference>
<dbReference type="InterPro" id="IPR007473">
    <property type="entry name" value="RlmJ"/>
</dbReference>
<dbReference type="GO" id="GO:0005829">
    <property type="term" value="C:cytosol"/>
    <property type="evidence" value="ECO:0007669"/>
    <property type="project" value="TreeGrafter"/>
</dbReference>
<evidence type="ECO:0000256" key="1">
    <source>
        <dbReference type="HAMAP-Rule" id="MF_00934"/>
    </source>
</evidence>
<name>A0A1M5K376_9GAMM</name>
<comment type="catalytic activity">
    <reaction evidence="1">
        <text>adenosine(2030) in 23S rRNA + S-adenosyl-L-methionine = N(6)-methyladenosine(2030) in 23S rRNA + S-adenosyl-L-homocysteine + H(+)</text>
        <dbReference type="Rhea" id="RHEA:43736"/>
        <dbReference type="Rhea" id="RHEA-COMP:10668"/>
        <dbReference type="Rhea" id="RHEA-COMP:10669"/>
        <dbReference type="ChEBI" id="CHEBI:15378"/>
        <dbReference type="ChEBI" id="CHEBI:57856"/>
        <dbReference type="ChEBI" id="CHEBI:59789"/>
        <dbReference type="ChEBI" id="CHEBI:74411"/>
        <dbReference type="ChEBI" id="CHEBI:74449"/>
        <dbReference type="EC" id="2.1.1.266"/>
    </reaction>
</comment>
<feature type="binding site" evidence="1">
    <location>
        <position position="95"/>
    </location>
    <ligand>
        <name>S-adenosyl-L-methionine</name>
        <dbReference type="ChEBI" id="CHEBI:59789"/>
    </ligand>
</feature>
<comment type="function">
    <text evidence="1">Specifically methylates the adenine in position 2030 of 23S rRNA.</text>
</comment>
<dbReference type="SUPFAM" id="SSF53335">
    <property type="entry name" value="S-adenosyl-L-methionine-dependent methyltransferases"/>
    <property type="match status" value="1"/>
</dbReference>
<accession>A0A1M5K376</accession>
<feature type="binding site" evidence="1">
    <location>
        <position position="41"/>
    </location>
    <ligand>
        <name>S-adenosyl-L-methionine</name>
        <dbReference type="ChEBI" id="CHEBI:59789"/>
    </ligand>
</feature>
<dbReference type="GO" id="GO:0003723">
    <property type="term" value="F:RNA binding"/>
    <property type="evidence" value="ECO:0007669"/>
    <property type="project" value="UniProtKB-UniRule"/>
</dbReference>
<feature type="binding site" evidence="1">
    <location>
        <position position="113"/>
    </location>
    <ligand>
        <name>S-adenosyl-L-methionine</name>
        <dbReference type="ChEBI" id="CHEBI:59789"/>
    </ligand>
</feature>
<feature type="binding site" evidence="1">
    <location>
        <begin position="141"/>
        <end position="142"/>
    </location>
    <ligand>
        <name>S-adenosyl-L-methionine</name>
        <dbReference type="ChEBI" id="CHEBI:59789"/>
    </ligand>
</feature>
<comment type="subunit">
    <text evidence="1">Monomer.</text>
</comment>
<evidence type="ECO:0000313" key="3">
    <source>
        <dbReference type="Proteomes" id="UP000199758"/>
    </source>
</evidence>
<organism evidence="2 3">
    <name type="scientific">Hydrocarboniphaga daqingensis</name>
    <dbReference type="NCBI Taxonomy" id="490188"/>
    <lineage>
        <taxon>Bacteria</taxon>
        <taxon>Pseudomonadati</taxon>
        <taxon>Pseudomonadota</taxon>
        <taxon>Gammaproteobacteria</taxon>
        <taxon>Nevskiales</taxon>
        <taxon>Nevskiaceae</taxon>
        <taxon>Hydrocarboniphaga</taxon>
    </lineage>
</organism>
<sequence length="284" mass="31542">MHYRHHYHAGNFADVLKHLVLLAALDALNGKDKPWLFLDTHAGAGRYDLRHAAAETTAEWRQGIGRLPIPPPTGTPDLLRRYLTLAGDTSAYPGSPVLAAALTRPGDRLVAYEKVDVVAASLDAQLRHAAPKINWTVHPRDGYQAAAAVLPPPEKRGLVLIDPPFESLSEFDQIGDFLQTAQSRFVQGQYLVWYPVKKRFETDRFLRRIAKASPKPVLDIRFDNGAPAQGQMHVCGMVVLNPPWKLDDQLRPALDAVARALAQGPQSQIQMRWIKTEAECLSSK</sequence>
<dbReference type="PANTHER" id="PTHR37426:SF1">
    <property type="entry name" value="RIBOSOMAL RNA LARGE SUBUNIT METHYLTRANSFERASE J"/>
    <property type="match status" value="1"/>
</dbReference>
<feature type="active site" description="Proton acceptor" evidence="1">
    <location>
        <position position="162"/>
    </location>
</feature>
<keyword evidence="1" id="KW-0698">rRNA processing</keyword>
<keyword evidence="3" id="KW-1185">Reference proteome</keyword>
<gene>
    <name evidence="1" type="primary">rlmJ</name>
    <name evidence="2" type="ORF">SAMN04488068_0340</name>
</gene>
<dbReference type="HAMAP" id="MF_00934">
    <property type="entry name" value="23SrRNA_methyltr_J"/>
    <property type="match status" value="1"/>
</dbReference>
<feature type="binding site" evidence="1">
    <location>
        <position position="18"/>
    </location>
    <ligand>
        <name>S-adenosyl-L-methionine</name>
        <dbReference type="ChEBI" id="CHEBI:59789"/>
    </ligand>
</feature>
<keyword evidence="1" id="KW-0694">RNA-binding</keyword>
<feature type="binding site" evidence="1">
    <location>
        <position position="162"/>
    </location>
    <ligand>
        <name>S-adenosyl-L-methionine</name>
        <dbReference type="ChEBI" id="CHEBI:59789"/>
    </ligand>
</feature>
<keyword evidence="1 2" id="KW-0489">Methyltransferase</keyword>
<dbReference type="EC" id="2.1.1.266" evidence="1"/>
<dbReference type="AlphaFoldDB" id="A0A1M5K376"/>
<proteinExistence type="inferred from homology"/>
<feature type="site" description="Interaction with substrate rRNA" evidence="1">
    <location>
        <position position="3"/>
    </location>
</feature>
<dbReference type="PANTHER" id="PTHR37426">
    <property type="entry name" value="RIBOSOMAL RNA LARGE SUBUNIT METHYLTRANSFERASE J"/>
    <property type="match status" value="1"/>
</dbReference>
<dbReference type="Proteomes" id="UP000199758">
    <property type="component" value="Unassembled WGS sequence"/>
</dbReference>
<protein>
    <recommendedName>
        <fullName evidence="1">Ribosomal RNA large subunit methyltransferase J</fullName>
        <ecNumber evidence="1">2.1.1.266</ecNumber>
    </recommendedName>
    <alternativeName>
        <fullName evidence="1">23S rRNA (adenine(2030)-N6)-methyltransferase</fullName>
    </alternativeName>
    <alternativeName>
        <fullName evidence="1">23S rRNA m6A2030 methyltransferase</fullName>
    </alternativeName>
</protein>
<dbReference type="RefSeq" id="WP_072893058.1">
    <property type="nucleotide sequence ID" value="NZ_FQWZ01000001.1"/>
</dbReference>
<evidence type="ECO:0000313" key="2">
    <source>
        <dbReference type="EMBL" id="SHG47262.1"/>
    </source>
</evidence>
<dbReference type="InterPro" id="IPR029063">
    <property type="entry name" value="SAM-dependent_MTases_sf"/>
</dbReference>